<dbReference type="GO" id="GO:1990281">
    <property type="term" value="C:efflux pump complex"/>
    <property type="evidence" value="ECO:0007669"/>
    <property type="project" value="TreeGrafter"/>
</dbReference>
<organism evidence="6">
    <name type="scientific">marine sediment metagenome</name>
    <dbReference type="NCBI Taxonomy" id="412755"/>
    <lineage>
        <taxon>unclassified sequences</taxon>
        <taxon>metagenomes</taxon>
        <taxon>ecological metagenomes</taxon>
    </lineage>
</organism>
<keyword evidence="5" id="KW-0998">Cell outer membrane</keyword>
<dbReference type="GO" id="GO:0015288">
    <property type="term" value="F:porin activity"/>
    <property type="evidence" value="ECO:0007669"/>
    <property type="project" value="TreeGrafter"/>
</dbReference>
<evidence type="ECO:0000256" key="3">
    <source>
        <dbReference type="ARBA" id="ARBA00022692"/>
    </source>
</evidence>
<evidence type="ECO:0000313" key="6">
    <source>
        <dbReference type="EMBL" id="KKN79453.1"/>
    </source>
</evidence>
<keyword evidence="4" id="KW-0472">Membrane</keyword>
<comment type="caution">
    <text evidence="6">The sequence shown here is derived from an EMBL/GenBank/DDBJ whole genome shotgun (WGS) entry which is preliminary data.</text>
</comment>
<keyword evidence="2" id="KW-1134">Transmembrane beta strand</keyword>
<reference evidence="6" key="1">
    <citation type="journal article" date="2015" name="Nature">
        <title>Complex archaea that bridge the gap between prokaryotes and eukaryotes.</title>
        <authorList>
            <person name="Spang A."/>
            <person name="Saw J.H."/>
            <person name="Jorgensen S.L."/>
            <person name="Zaremba-Niedzwiedzka K."/>
            <person name="Martijn J."/>
            <person name="Lind A.E."/>
            <person name="van Eijk R."/>
            <person name="Schleper C."/>
            <person name="Guy L."/>
            <person name="Ettema T.J."/>
        </authorList>
    </citation>
    <scope>NUCLEOTIDE SEQUENCE</scope>
</reference>
<protein>
    <recommendedName>
        <fullName evidence="7">TolC family protein</fullName>
    </recommendedName>
</protein>
<sequence>MLEDWADRSAGDGFMASYLRKLRGGVCLLTAMGCGLLLLAGSCVRAGAIDPSIIARYQQAMARLGPQVRAETGPLKDYLPAAGETGPVLKVTKDDDGKEIVLLSLQEAIMRGLANNLDIRVVSYTPEISYQEMVEAAAEFDYVIFGGASMTKTDEILSLAGLAGLRNDRRTQEGEVGIRQKTVTGANWSLTYGLDHERDRSTSATTPSWTPLVSLSVTQPLLRGGWSERNLASLRISRINRNTTLSQFRQQVELTVTQIITAYWQLVQTRREVEIQEALMEASLKTLQRIQDRMDLDATAVQIKQTEAAVEQRRAVLIQAENAVGDAQDTLGRLLADPIVNSLTDAEVIPTDKPAEIAVTINEMDQLVTALRYNPVLEQARLAIATADINVKVAENDKLPRLDFTATTEVQGRGRSFHGGRKRMESFDQTSWSLALTFEYPLGNRERESVHRQRRYERLRAITDLQNQVDQVSLIVRERIREVRTAFREISIQGVAVEAATAQLQALEDTERIRGALTPEFLQVKLSAQDTLAAAHRDLIRAIVTYNVAMVEVNQATGTVLEMSGVKVAVPIAQGAAPWPQPQASRP</sequence>
<dbReference type="SUPFAM" id="SSF56954">
    <property type="entry name" value="Outer membrane efflux proteins (OEP)"/>
    <property type="match status" value="1"/>
</dbReference>
<proteinExistence type="predicted"/>
<evidence type="ECO:0000256" key="4">
    <source>
        <dbReference type="ARBA" id="ARBA00023136"/>
    </source>
</evidence>
<dbReference type="EMBL" id="LAZR01000247">
    <property type="protein sequence ID" value="KKN79453.1"/>
    <property type="molecule type" value="Genomic_DNA"/>
</dbReference>
<gene>
    <name evidence="6" type="ORF">LCGC14_0340150</name>
</gene>
<evidence type="ECO:0008006" key="7">
    <source>
        <dbReference type="Google" id="ProtNLM"/>
    </source>
</evidence>
<keyword evidence="3" id="KW-0812">Transmembrane</keyword>
<dbReference type="Gene3D" id="1.20.1600.10">
    <property type="entry name" value="Outer membrane efflux proteins (OEP)"/>
    <property type="match status" value="1"/>
</dbReference>
<dbReference type="GO" id="GO:0015562">
    <property type="term" value="F:efflux transmembrane transporter activity"/>
    <property type="evidence" value="ECO:0007669"/>
    <property type="project" value="InterPro"/>
</dbReference>
<evidence type="ECO:0000256" key="1">
    <source>
        <dbReference type="ARBA" id="ARBA00004442"/>
    </source>
</evidence>
<comment type="subcellular location">
    <subcellularLocation>
        <location evidence="1">Cell outer membrane</location>
    </subcellularLocation>
</comment>
<accession>A0A0F9WLK6</accession>
<dbReference type="InterPro" id="IPR051906">
    <property type="entry name" value="TolC-like"/>
</dbReference>
<name>A0A0F9WLK6_9ZZZZ</name>
<dbReference type="AlphaFoldDB" id="A0A0F9WLK6"/>
<evidence type="ECO:0000256" key="5">
    <source>
        <dbReference type="ARBA" id="ARBA00023237"/>
    </source>
</evidence>
<dbReference type="GO" id="GO:0009279">
    <property type="term" value="C:cell outer membrane"/>
    <property type="evidence" value="ECO:0007669"/>
    <property type="project" value="UniProtKB-SubCell"/>
</dbReference>
<dbReference type="PANTHER" id="PTHR30026">
    <property type="entry name" value="OUTER MEMBRANE PROTEIN TOLC"/>
    <property type="match status" value="1"/>
</dbReference>
<evidence type="ECO:0000256" key="2">
    <source>
        <dbReference type="ARBA" id="ARBA00022452"/>
    </source>
</evidence>
<dbReference type="PANTHER" id="PTHR30026:SF23">
    <property type="entry name" value="TO APRF-PUTATIVE OUTER MEMBRANE EFFLUX PROTEIN OR SECRETED ALKALINE PHOSPHATASE-RELATED"/>
    <property type="match status" value="1"/>
</dbReference>